<reference evidence="9" key="1">
    <citation type="submission" date="2016-10" db="EMBL/GenBank/DDBJ databases">
        <authorList>
            <person name="Varghese N."/>
            <person name="Submissions S."/>
        </authorList>
    </citation>
    <scope>NUCLEOTIDE SEQUENCE [LARGE SCALE GENOMIC DNA]</scope>
    <source>
        <strain evidence="9">NLAE-zl-G277</strain>
    </source>
</reference>
<dbReference type="STRING" id="460384.SAMN05216313_104212"/>
<protein>
    <submittedName>
        <fullName evidence="8">Transcriptional antiterminator</fullName>
    </submittedName>
</protein>
<keyword evidence="3" id="KW-0805">Transcription regulation</keyword>
<dbReference type="InterPro" id="IPR036634">
    <property type="entry name" value="PRD_sf"/>
</dbReference>
<evidence type="ECO:0000259" key="6">
    <source>
        <dbReference type="PROSITE" id="PS51094"/>
    </source>
</evidence>
<name>A0A1I0DJ06_9FIRM</name>
<dbReference type="InterPro" id="IPR036095">
    <property type="entry name" value="PTS_EIIB-like_sf"/>
</dbReference>
<organism evidence="8 9">
    <name type="scientific">Enterocloster lavalensis</name>
    <dbReference type="NCBI Taxonomy" id="460384"/>
    <lineage>
        <taxon>Bacteria</taxon>
        <taxon>Bacillati</taxon>
        <taxon>Bacillota</taxon>
        <taxon>Clostridia</taxon>
        <taxon>Lachnospirales</taxon>
        <taxon>Lachnospiraceae</taxon>
        <taxon>Enterocloster</taxon>
    </lineage>
</organism>
<dbReference type="Gene3D" id="1.10.1790.10">
    <property type="entry name" value="PRD domain"/>
    <property type="match status" value="1"/>
</dbReference>
<keyword evidence="2" id="KW-0677">Repeat</keyword>
<dbReference type="PANTHER" id="PTHR30185">
    <property type="entry name" value="CRYPTIC BETA-GLUCOSIDE BGL OPERON ANTITERMINATOR"/>
    <property type="match status" value="1"/>
</dbReference>
<dbReference type="SUPFAM" id="SSF52794">
    <property type="entry name" value="PTS system IIB component-like"/>
    <property type="match status" value="1"/>
</dbReference>
<dbReference type="InterPro" id="IPR050661">
    <property type="entry name" value="BglG_antiterminators"/>
</dbReference>
<keyword evidence="1" id="KW-0808">Transferase</keyword>
<dbReference type="Pfam" id="PF00359">
    <property type="entry name" value="PTS_EIIA_2"/>
    <property type="match status" value="1"/>
</dbReference>
<dbReference type="Proteomes" id="UP000198508">
    <property type="component" value="Unassembled WGS sequence"/>
</dbReference>
<evidence type="ECO:0000256" key="4">
    <source>
        <dbReference type="ARBA" id="ARBA00023159"/>
    </source>
</evidence>
<keyword evidence="5" id="KW-0804">Transcription</keyword>
<accession>A0A1I0DJ06</accession>
<dbReference type="PROSITE" id="PS51094">
    <property type="entry name" value="PTS_EIIA_TYPE_2"/>
    <property type="match status" value="1"/>
</dbReference>
<dbReference type="PROSITE" id="PS51372">
    <property type="entry name" value="PRD_2"/>
    <property type="match status" value="1"/>
</dbReference>
<evidence type="ECO:0000256" key="2">
    <source>
        <dbReference type="ARBA" id="ARBA00022737"/>
    </source>
</evidence>
<dbReference type="GO" id="GO:0006355">
    <property type="term" value="P:regulation of DNA-templated transcription"/>
    <property type="evidence" value="ECO:0007669"/>
    <property type="project" value="InterPro"/>
</dbReference>
<dbReference type="Gene3D" id="3.40.930.10">
    <property type="entry name" value="Mannitol-specific EII, Chain A"/>
    <property type="match status" value="1"/>
</dbReference>
<dbReference type="Pfam" id="PF00874">
    <property type="entry name" value="PRD"/>
    <property type="match status" value="1"/>
</dbReference>
<dbReference type="GO" id="GO:0009401">
    <property type="term" value="P:phosphoenolpyruvate-dependent sugar phosphotransferase system"/>
    <property type="evidence" value="ECO:0007669"/>
    <property type="project" value="InterPro"/>
</dbReference>
<dbReference type="RefSeq" id="WP_092361510.1">
    <property type="nucleotide sequence ID" value="NZ_FOIM01000004.1"/>
</dbReference>
<evidence type="ECO:0000313" key="9">
    <source>
        <dbReference type="Proteomes" id="UP000198508"/>
    </source>
</evidence>
<dbReference type="GeneID" id="93276186"/>
<dbReference type="Pfam" id="PF05043">
    <property type="entry name" value="Mga"/>
    <property type="match status" value="1"/>
</dbReference>
<dbReference type="InterPro" id="IPR011608">
    <property type="entry name" value="PRD"/>
</dbReference>
<dbReference type="GO" id="GO:0008982">
    <property type="term" value="F:protein-N(PI)-phosphohistidine-sugar phosphotransferase activity"/>
    <property type="evidence" value="ECO:0007669"/>
    <property type="project" value="InterPro"/>
</dbReference>
<evidence type="ECO:0000256" key="5">
    <source>
        <dbReference type="ARBA" id="ARBA00023163"/>
    </source>
</evidence>
<dbReference type="SUPFAM" id="SSF55804">
    <property type="entry name" value="Phoshotransferase/anion transport protein"/>
    <property type="match status" value="1"/>
</dbReference>
<dbReference type="EMBL" id="FOIM01000004">
    <property type="protein sequence ID" value="SET32115.1"/>
    <property type="molecule type" value="Genomic_DNA"/>
</dbReference>
<evidence type="ECO:0000313" key="8">
    <source>
        <dbReference type="EMBL" id="SET32115.1"/>
    </source>
</evidence>
<proteinExistence type="predicted"/>
<dbReference type="InterPro" id="IPR007737">
    <property type="entry name" value="Mga_HTH"/>
</dbReference>
<gene>
    <name evidence="8" type="ORF">SAMN05216313_104212</name>
</gene>
<evidence type="ECO:0000256" key="3">
    <source>
        <dbReference type="ARBA" id="ARBA00023015"/>
    </source>
</evidence>
<dbReference type="AlphaFoldDB" id="A0A1I0DJ06"/>
<dbReference type="PANTHER" id="PTHR30185:SF18">
    <property type="entry name" value="TRANSCRIPTIONAL REGULATOR MTLR"/>
    <property type="match status" value="1"/>
</dbReference>
<dbReference type="SUPFAM" id="SSF63520">
    <property type="entry name" value="PTS-regulatory domain, PRD"/>
    <property type="match status" value="1"/>
</dbReference>
<feature type="domain" description="PTS EIIA type-2" evidence="6">
    <location>
        <begin position="529"/>
        <end position="669"/>
    </location>
</feature>
<keyword evidence="9" id="KW-1185">Reference proteome</keyword>
<dbReference type="InterPro" id="IPR016152">
    <property type="entry name" value="PTrfase/Anion_transptr"/>
</dbReference>
<keyword evidence="4" id="KW-0010">Activator</keyword>
<feature type="domain" description="PRD" evidence="7">
    <location>
        <begin position="285"/>
        <end position="392"/>
    </location>
</feature>
<evidence type="ECO:0000259" key="7">
    <source>
        <dbReference type="PROSITE" id="PS51372"/>
    </source>
</evidence>
<dbReference type="InterPro" id="IPR002178">
    <property type="entry name" value="PTS_EIIA_type-2_dom"/>
</dbReference>
<evidence type="ECO:0000256" key="1">
    <source>
        <dbReference type="ARBA" id="ARBA00022679"/>
    </source>
</evidence>
<sequence>MNSITYNVLERLKEAGGEVDLYQVCEGLGISKRILSYNLEKLNYLFERESLPAIAIENGTLKLTGADEADYLRMRRMICDSYVLSRGERKALILYQCALINRFSNIDLLARWLDVSRSTLITEMTELKGDLAKPGVSLKSVKNGYKLVGDEVQIRYVLMTAYYDQIAAIPGEVRQRYIEEDLDVRNDITGILEQSVWESEKMTGGNYSSDAIREIVRYCNLIYLRNRQNGVAESGQGLETLPEYRAADFMIKGFRQNGIEIQGRETGYLALVLLSTRLNEREAGKPEKEIQDILDDLVEAFEQVGLISFDRSKELYRMLAIHVRAMYYRVRYRIKIHNPFTYQIVENYYGIFSITRKVADQLEEKYGLRFSVEEVAYLSIYIGGFLKAENQDTDLKKKKILLLCGSGLGTSYLLKQQIIGLLGDSYRYVIKDLRSFKEEDLAEYAMVLSTVETGIRSANLMKVDSLMTTGQKERLLNWKLEEIRGDETNPMSRIINIIERYTTIQDTENLLRDLRQHVKQDDGILHLKDVIRRDYIRIADREMELEEGIWFSCEPLIREGVIRAHYISAIMSMIEQYGLYFEYVPGMLLAHANAPEDVNGLGISLAVFPHPLKYDGKEIRYIFTLATPDNKVHAAALDELFKIMVGERMKSIDPGRAGLQDYYQLLKCIK</sequence>